<keyword evidence="2" id="KW-1185">Reference proteome</keyword>
<dbReference type="GeneID" id="9055557"/>
<proteinExistence type="predicted"/>
<feature type="non-terminal residue" evidence="1">
    <location>
        <position position="50"/>
    </location>
</feature>
<dbReference type="InParanoid" id="C5KXD3"/>
<name>C5KXD3_PERM5</name>
<dbReference type="EMBL" id="GG677223">
    <property type="protein sequence ID" value="EER10861.1"/>
    <property type="molecule type" value="Genomic_DNA"/>
</dbReference>
<organism evidence="2">
    <name type="scientific">Perkinsus marinus (strain ATCC 50983 / TXsc)</name>
    <dbReference type="NCBI Taxonomy" id="423536"/>
    <lineage>
        <taxon>Eukaryota</taxon>
        <taxon>Sar</taxon>
        <taxon>Alveolata</taxon>
        <taxon>Perkinsozoa</taxon>
        <taxon>Perkinsea</taxon>
        <taxon>Perkinsida</taxon>
        <taxon>Perkinsidae</taxon>
        <taxon>Perkinsus</taxon>
    </lineage>
</organism>
<dbReference type="AlphaFoldDB" id="C5KXD3"/>
<feature type="non-terminal residue" evidence="1">
    <location>
        <position position="1"/>
    </location>
</feature>
<reference evidence="1 2" key="1">
    <citation type="submission" date="2008-07" db="EMBL/GenBank/DDBJ databases">
        <authorList>
            <person name="El-Sayed N."/>
            <person name="Caler E."/>
            <person name="Inman J."/>
            <person name="Amedeo P."/>
            <person name="Hass B."/>
            <person name="Wortman J."/>
        </authorList>
    </citation>
    <scope>NUCLEOTIDE SEQUENCE [LARGE SCALE GENOMIC DNA]</scope>
    <source>
        <strain evidence="2">ATCC 50983 / TXsc</strain>
    </source>
</reference>
<dbReference type="Proteomes" id="UP000007800">
    <property type="component" value="Unassembled WGS sequence"/>
</dbReference>
<accession>C5KXD3</accession>
<dbReference type="RefSeq" id="XP_002779066.1">
    <property type="nucleotide sequence ID" value="XM_002779020.1"/>
</dbReference>
<evidence type="ECO:0000313" key="1">
    <source>
        <dbReference type="EMBL" id="EER10861.1"/>
    </source>
</evidence>
<gene>
    <name evidence="1" type="ORF">Pmar_PMAR026788</name>
</gene>
<evidence type="ECO:0000313" key="2">
    <source>
        <dbReference type="Proteomes" id="UP000007800"/>
    </source>
</evidence>
<sequence length="50" mass="5592">CRQGVSKAITTRVTDALQGSVNFGTPWAQLEGISRHRIVDQQVNPKQLTW</sequence>
<protein>
    <submittedName>
        <fullName evidence="1">Uncharacterized protein</fullName>
    </submittedName>
</protein>